<protein>
    <submittedName>
        <fullName evidence="1">Uncharacterized protein</fullName>
    </submittedName>
</protein>
<reference evidence="1 2" key="1">
    <citation type="journal article" date="2015" name="Nature">
        <title>rRNA introns, odd ribosomes, and small enigmatic genomes across a large radiation of phyla.</title>
        <authorList>
            <person name="Brown C.T."/>
            <person name="Hug L.A."/>
            <person name="Thomas B.C."/>
            <person name="Sharon I."/>
            <person name="Castelle C.J."/>
            <person name="Singh A."/>
            <person name="Wilkins M.J."/>
            <person name="Williams K.H."/>
            <person name="Banfield J.F."/>
        </authorList>
    </citation>
    <scope>NUCLEOTIDE SEQUENCE [LARGE SCALE GENOMIC DNA]</scope>
</reference>
<accession>A0A0G0VIR6</accession>
<comment type="caution">
    <text evidence="1">The sequence shown here is derived from an EMBL/GenBank/DDBJ whole genome shotgun (WGS) entry which is preliminary data.</text>
</comment>
<dbReference type="Proteomes" id="UP000033930">
    <property type="component" value="Unassembled WGS sequence"/>
</dbReference>
<organism evidence="1 2">
    <name type="scientific">Candidatus Uhrbacteria bacterium GW2011_GWC1_41_20</name>
    <dbReference type="NCBI Taxonomy" id="1618983"/>
    <lineage>
        <taxon>Bacteria</taxon>
        <taxon>Candidatus Uhriibacteriota</taxon>
    </lineage>
</organism>
<name>A0A0G0VIR6_9BACT</name>
<gene>
    <name evidence="1" type="ORF">UU50_C0005G0008</name>
</gene>
<evidence type="ECO:0000313" key="1">
    <source>
        <dbReference type="EMBL" id="KKR99501.1"/>
    </source>
</evidence>
<dbReference type="AlphaFoldDB" id="A0A0G0VIR6"/>
<dbReference type="EMBL" id="LCAW01000005">
    <property type="protein sequence ID" value="KKR99501.1"/>
    <property type="molecule type" value="Genomic_DNA"/>
</dbReference>
<evidence type="ECO:0000313" key="2">
    <source>
        <dbReference type="Proteomes" id="UP000033930"/>
    </source>
</evidence>
<sequence>MKRVFLFGLCLVVSLFLFAPLAQAATIAEQYDNMRDQGIIFAGICANSYDACACRDTGDCTLNDMLQLLVNISSFILAISGSVLLLVFVYGGMKWILAHGDPAWVENGRKALLGGLIGIAIIFGSYVAISVVISVLLTGDVGTNNLEDTIDNSVPDSSAGDIITTQ</sequence>
<proteinExistence type="predicted"/>